<dbReference type="InterPro" id="IPR038883">
    <property type="entry name" value="AN11006-like"/>
</dbReference>
<evidence type="ECO:0000313" key="2">
    <source>
        <dbReference type="Proteomes" id="UP000813461"/>
    </source>
</evidence>
<dbReference type="AlphaFoldDB" id="A0A8K0R1X1"/>
<proteinExistence type="predicted"/>
<evidence type="ECO:0000313" key="1">
    <source>
        <dbReference type="EMBL" id="KAH7080928.1"/>
    </source>
</evidence>
<dbReference type="OrthoDB" id="3801087at2759"/>
<dbReference type="PANTHER" id="PTHR42085:SF1">
    <property type="entry name" value="F-BOX DOMAIN-CONTAINING PROTEIN"/>
    <property type="match status" value="1"/>
</dbReference>
<reference evidence="1" key="1">
    <citation type="journal article" date="2021" name="Nat. Commun.">
        <title>Genetic determinants of endophytism in the Arabidopsis root mycobiome.</title>
        <authorList>
            <person name="Mesny F."/>
            <person name="Miyauchi S."/>
            <person name="Thiergart T."/>
            <person name="Pickel B."/>
            <person name="Atanasova L."/>
            <person name="Karlsson M."/>
            <person name="Huettel B."/>
            <person name="Barry K.W."/>
            <person name="Haridas S."/>
            <person name="Chen C."/>
            <person name="Bauer D."/>
            <person name="Andreopoulos W."/>
            <person name="Pangilinan J."/>
            <person name="LaButti K."/>
            <person name="Riley R."/>
            <person name="Lipzen A."/>
            <person name="Clum A."/>
            <person name="Drula E."/>
            <person name="Henrissat B."/>
            <person name="Kohler A."/>
            <person name="Grigoriev I.V."/>
            <person name="Martin F.M."/>
            <person name="Hacquard S."/>
        </authorList>
    </citation>
    <scope>NUCLEOTIDE SEQUENCE</scope>
    <source>
        <strain evidence="1">MPI-SDFR-AT-0120</strain>
    </source>
</reference>
<keyword evidence="2" id="KW-1185">Reference proteome</keyword>
<gene>
    <name evidence="1" type="ORF">FB567DRAFT_606352</name>
</gene>
<comment type="caution">
    <text evidence="1">The sequence shown here is derived from an EMBL/GenBank/DDBJ whole genome shotgun (WGS) entry which is preliminary data.</text>
</comment>
<dbReference type="PANTHER" id="PTHR42085">
    <property type="entry name" value="F-BOX DOMAIN-CONTAINING PROTEIN"/>
    <property type="match status" value="1"/>
</dbReference>
<protein>
    <recommendedName>
        <fullName evidence="3">F-box domain-containing protein</fullName>
    </recommendedName>
</protein>
<evidence type="ECO:0008006" key="3">
    <source>
        <dbReference type="Google" id="ProtNLM"/>
    </source>
</evidence>
<sequence length="268" mass="31036">MSSESLASPFLSLPAEIRLMVYDCLTIRTQHHNFHLASSYPMQNGPLNTLQLVCSGMPGLSILRVCREIHHEAQPHLSRRLRQIANQPLRIIATTAALSDQNTRLLLTCLPNLESWRVLPWFRKIFDKQPSQLSAEVDLRTTHSWELHVEVAVLDQPTEQDRENKLKYVHDKVALQVQYVMDLIDLFDIQGIRPVLEKAERWLRILIRPAKCFPEEAEALAELTDLVSLERDADGNVPYPDYHDICFGDQIRTEEWDEFWEEGEVYLA</sequence>
<name>A0A8K0R1X1_9PLEO</name>
<dbReference type="EMBL" id="JAGMVJ010000015">
    <property type="protein sequence ID" value="KAH7080928.1"/>
    <property type="molecule type" value="Genomic_DNA"/>
</dbReference>
<organism evidence="1 2">
    <name type="scientific">Paraphoma chrysanthemicola</name>
    <dbReference type="NCBI Taxonomy" id="798071"/>
    <lineage>
        <taxon>Eukaryota</taxon>
        <taxon>Fungi</taxon>
        <taxon>Dikarya</taxon>
        <taxon>Ascomycota</taxon>
        <taxon>Pezizomycotina</taxon>
        <taxon>Dothideomycetes</taxon>
        <taxon>Pleosporomycetidae</taxon>
        <taxon>Pleosporales</taxon>
        <taxon>Pleosporineae</taxon>
        <taxon>Phaeosphaeriaceae</taxon>
        <taxon>Paraphoma</taxon>
    </lineage>
</organism>
<accession>A0A8K0R1X1</accession>
<dbReference type="Proteomes" id="UP000813461">
    <property type="component" value="Unassembled WGS sequence"/>
</dbReference>